<evidence type="ECO:0000256" key="3">
    <source>
        <dbReference type="ARBA" id="ARBA00022490"/>
    </source>
</evidence>
<dbReference type="EMBL" id="LR824009">
    <property type="protein sequence ID" value="CAH0605763.1"/>
    <property type="molecule type" value="Genomic_DNA"/>
</dbReference>
<gene>
    <name evidence="10" type="ORF">CINC_LOCUS11700</name>
</gene>
<evidence type="ECO:0000256" key="1">
    <source>
        <dbReference type="ARBA" id="ARBA00004120"/>
    </source>
</evidence>
<feature type="coiled-coil region" evidence="8">
    <location>
        <begin position="435"/>
        <end position="521"/>
    </location>
</feature>
<feature type="compositionally biased region" description="Basic and acidic residues" evidence="9">
    <location>
        <begin position="550"/>
        <end position="559"/>
    </location>
</feature>
<evidence type="ECO:0000256" key="8">
    <source>
        <dbReference type="SAM" id="Coils"/>
    </source>
</evidence>
<feature type="coiled-coil region" evidence="8">
    <location>
        <begin position="1432"/>
        <end position="1674"/>
    </location>
</feature>
<name>A0A9P0C041_CHRIL</name>
<feature type="coiled-coil region" evidence="8">
    <location>
        <begin position="1738"/>
        <end position="1779"/>
    </location>
</feature>
<proteinExistence type="predicted"/>
<accession>A0A9P0C041</accession>
<feature type="coiled-coil region" evidence="8">
    <location>
        <begin position="671"/>
        <end position="708"/>
    </location>
</feature>
<organism evidence="10 11">
    <name type="scientific">Chrysodeixis includens</name>
    <name type="common">Soybean looper</name>
    <name type="synonym">Pseudoplusia includens</name>
    <dbReference type="NCBI Taxonomy" id="689277"/>
    <lineage>
        <taxon>Eukaryota</taxon>
        <taxon>Metazoa</taxon>
        <taxon>Ecdysozoa</taxon>
        <taxon>Arthropoda</taxon>
        <taxon>Hexapoda</taxon>
        <taxon>Insecta</taxon>
        <taxon>Pterygota</taxon>
        <taxon>Neoptera</taxon>
        <taxon>Endopterygota</taxon>
        <taxon>Lepidoptera</taxon>
        <taxon>Glossata</taxon>
        <taxon>Ditrysia</taxon>
        <taxon>Noctuoidea</taxon>
        <taxon>Noctuidae</taxon>
        <taxon>Plusiinae</taxon>
        <taxon>Chrysodeixis</taxon>
    </lineage>
</organism>
<keyword evidence="5 8" id="KW-0175">Coiled coil</keyword>
<keyword evidence="3" id="KW-0963">Cytoplasm</keyword>
<feature type="region of interest" description="Disordered" evidence="9">
    <location>
        <begin position="1291"/>
        <end position="1314"/>
    </location>
</feature>
<feature type="coiled-coil region" evidence="8">
    <location>
        <begin position="2009"/>
        <end position="2058"/>
    </location>
</feature>
<feature type="coiled-coil region" evidence="8">
    <location>
        <begin position="1089"/>
        <end position="1116"/>
    </location>
</feature>
<feature type="coiled-coil region" evidence="8">
    <location>
        <begin position="1158"/>
        <end position="1185"/>
    </location>
</feature>
<keyword evidence="7" id="KW-0966">Cell projection</keyword>
<dbReference type="OrthoDB" id="6351660at2759"/>
<feature type="coiled-coil region" evidence="8">
    <location>
        <begin position="776"/>
        <end position="803"/>
    </location>
</feature>
<feature type="coiled-coil region" evidence="8">
    <location>
        <begin position="107"/>
        <end position="346"/>
    </location>
</feature>
<feature type="coiled-coil region" evidence="8">
    <location>
        <begin position="962"/>
        <end position="1033"/>
    </location>
</feature>
<reference evidence="10" key="1">
    <citation type="submission" date="2021-12" db="EMBL/GenBank/DDBJ databases">
        <authorList>
            <person name="King R."/>
        </authorList>
    </citation>
    <scope>NUCLEOTIDE SEQUENCE</scope>
</reference>
<dbReference type="Proteomes" id="UP001154114">
    <property type="component" value="Chromosome 6"/>
</dbReference>
<evidence type="ECO:0000256" key="6">
    <source>
        <dbReference type="ARBA" id="ARBA00023212"/>
    </source>
</evidence>
<dbReference type="GO" id="GO:0005813">
    <property type="term" value="C:centrosome"/>
    <property type="evidence" value="ECO:0007669"/>
    <property type="project" value="UniProtKB-SubCell"/>
</dbReference>
<sequence>MVETDWREILSFSQKELTQSDKEKLCESLCWMEADDIELNFTDLKTLFRLAQDILKLKSEQVNNIVGQLKATQKKSGKMKVESTYAVSPTQSNDSALETITHQEEIIKANKEILEQLYADIADLESKKSKLEESRSNFDVDSDSSRDVLSELNAVAELEQQVSMKNKHIRKLLSDVKILEDENTKLKDKVSVLKEKLTEATQLIDNLTEQLLNINNECSHLKELLGKSAQAKSQLSIEIEGLRKELFEKESNRENIYEEIKSKVTHWKNVARSKKAELEAISNENLQLKEDLKQAMKVTPSPKKGDAEKQKIKELQDKLLEASNEIEQTANLINVLRAENKQLKSIIDEVPESVSEARNVSDDGKERTIINKLKKKVKNLTVSLQGAEEMIGIREKELTEITSQLQLLQSDEGISALLEGLKNKKRQLRFKDEGIKNLVQEANTLNQLINDLQLENEALRQKMNIPPEDKVPTKGIMKEYRNLQEVNTQIKEEMKKQENNLVSLELNNRNLNSKIQKMAKILKKVGYAKDKVDKILQDSESDVPSENEEEQPKINETQRETSPQEEVVPNTPNDDKDMIAIIEENKGLRKGLQEILDFLKDNSTTSSGVLTLQCPSLEAILLSMEARNSAGWFAPHMSTVLELRAALGGKDALLTALHDARKETFEVMTQLSDATKKSSELEKKLNEIVLQNQQKEAEEKELQQKNASICEFGSWMSDKEQVDVDFLDKSQIDKLVERGNFLYECQLKKGLEYFHMKFKELFDKLTSMAIRASDDLNKWSIQEDNYKAEIERLKSQIQVDDDEYSDCSPGIIPIPNFSFLQRKCTYLEESYKYIRTLNENMKNEILENKRAAMIAASEYETQYHKMVLSVANLTDKLRHSISLELFLKQNLVLNEAILKYRKLVEDGINTQHSAISLLDRLDEDKINIINCFRLEFHQKNGNNTTKQIAESNIEQMVLKKQIQQICEELDCKNRKIETLEKHNTELQEVQMKIIDENLASITKQEVDLMKSQLNRLTDDNKMLKEQCQHVSNQLDIALLQLQDSQQRQMSNDMEINMLQHQVLDLQSVSDNKAIIARLSGEILVAHLQVSESQKRIERLHATLNKEREMKREAEEMLRARQNIFDVYSMRYESKFRYMYEVMQTLRQQYQGSIPLMSIEKYLNNIEEVSRKNKAVDEKLTEIEDLQSSLMIKHTVFDQVLDVTKDKCLIEENSCPHQLKYIMMQSVNSRELDHVNKKLRTIEQSREDLLKHCNYLEKTLVLVNQGFEKYSVNGLRKTNGRHLDEPHIHMELEDVQSDDDSSPRRSETVTLSKPQVLKQSYDTSPKKIVTKKAIESPVKTEPTRIKLDLTDANIQTETIKVDQISQSIQTVEYSDSLDEMKKHIEALTNEVDKTSSQLYEAMTLAQRRTEEILNLNRDKICFESTIQNLKDSNDKKDILNDKLRCTIEELRKQLGDFKIQRAAETNKVKDSIDEENKALLLALKQLENDKNVIMVEYKELLDNERDEYSKNVKDLHLKIMELQSKLDRRSSETNSSNGEAVKEVVTKYTMKIAELEDKCFRLQSELDECKSGLTNYQSEAERWKELASERLNKMEQLNSQLEERHCHEVKSYKAENEHWLSQLNDMQREHMDLRTRITEQKTIYLKQLSDKDHQIEQLRIIINNLKTQIMNMQTLISVNDPSFDLSAIVEVDETSDAISQHGSERLELKFESTLDLHDSHDDVVRIPASSTTIWQEPVIERLRREKQLAGKQNAILRRQIKVLASRERRARLDAQNLKNQIFRMQNYGIMSLCHRSTTGNKVTTAETAALHNKIASLQAQLTSARRETHSSIALWDKWKRAQQSADRWQSRYDEKSQEVTKLEAGLSLVKSAMSRLEKEKRMLLVRVNEMKNDNQLVAIEKQESESQEKLSGSARAGECACGAGGAAPPVTARALLERVAAQQRRIAALEVAEKGNEFLVSEYEKSLAEITSLKGQVLKLESTLLESQIRTPIKSAGDSQPELDYWKSYCEMLKEENVQLTHKINSLETAPTTAHQHKVSDLEQTVLTLRGVINRLQAENKAAAVYKRVDSRPNSSRSGTDKSRSSLESHRLEILNLKRTIHDKDLLLERSKEMLKIAAEREDELLREGRSTYYCKETDPFVEARRRIHGLRRRFPLSRVFRMHS</sequence>
<feature type="compositionally biased region" description="Acidic residues" evidence="9">
    <location>
        <begin position="539"/>
        <end position="549"/>
    </location>
</feature>
<feature type="region of interest" description="Disordered" evidence="9">
    <location>
        <begin position="536"/>
        <end position="576"/>
    </location>
</feature>
<protein>
    <recommendedName>
        <fullName evidence="12">Centrosomal protein of 290 kDa</fullName>
    </recommendedName>
</protein>
<evidence type="ECO:0000256" key="5">
    <source>
        <dbReference type="ARBA" id="ARBA00023054"/>
    </source>
</evidence>
<keyword evidence="4" id="KW-0970">Cilium biogenesis/degradation</keyword>
<dbReference type="PANTHER" id="PTHR18879">
    <property type="entry name" value="CENTROSOMAL PROTEIN OF 290 KDA"/>
    <property type="match status" value="1"/>
</dbReference>
<evidence type="ECO:0000256" key="4">
    <source>
        <dbReference type="ARBA" id="ARBA00022794"/>
    </source>
</evidence>
<comment type="subcellular location">
    <subcellularLocation>
        <location evidence="1">Cytoplasm</location>
        <location evidence="1">Cytoskeleton</location>
        <location evidence="1">Cilium basal body</location>
    </subcellularLocation>
    <subcellularLocation>
        <location evidence="2">Cytoplasm</location>
        <location evidence="2">Cytoskeleton</location>
        <location evidence="2">Microtubule organizing center</location>
        <location evidence="2">Centrosome</location>
    </subcellularLocation>
</comment>
<evidence type="ECO:0008006" key="12">
    <source>
        <dbReference type="Google" id="ProtNLM"/>
    </source>
</evidence>
<feature type="coiled-coil region" evidence="8">
    <location>
        <begin position="1369"/>
        <end position="1396"/>
    </location>
</feature>
<evidence type="ECO:0000313" key="11">
    <source>
        <dbReference type="Proteomes" id="UP001154114"/>
    </source>
</evidence>
<keyword evidence="11" id="KW-1185">Reference proteome</keyword>
<evidence type="ECO:0000256" key="9">
    <source>
        <dbReference type="SAM" id="MobiDB-lite"/>
    </source>
</evidence>
<evidence type="ECO:0000256" key="2">
    <source>
        <dbReference type="ARBA" id="ARBA00004300"/>
    </source>
</evidence>
<keyword evidence="6" id="KW-0206">Cytoskeleton</keyword>
<dbReference type="PANTHER" id="PTHR18879:SF20">
    <property type="entry name" value="CENTROSOMAL PROTEIN OF 290 KDA"/>
    <property type="match status" value="1"/>
</dbReference>
<dbReference type="GO" id="GO:0030030">
    <property type="term" value="P:cell projection organization"/>
    <property type="evidence" value="ECO:0007669"/>
    <property type="project" value="UniProtKB-KW"/>
</dbReference>
<dbReference type="InterPro" id="IPR026201">
    <property type="entry name" value="Cep290"/>
</dbReference>
<evidence type="ECO:0000313" key="10">
    <source>
        <dbReference type="EMBL" id="CAH0605763.1"/>
    </source>
</evidence>
<evidence type="ECO:0000256" key="7">
    <source>
        <dbReference type="ARBA" id="ARBA00023273"/>
    </source>
</evidence>